<name>A0A133ULN2_9EURY</name>
<dbReference type="Pfam" id="PF07883">
    <property type="entry name" value="Cupin_2"/>
    <property type="match status" value="1"/>
</dbReference>
<evidence type="ECO:0000313" key="3">
    <source>
        <dbReference type="Proteomes" id="UP000070155"/>
    </source>
</evidence>
<proteinExistence type="predicted"/>
<dbReference type="AlphaFoldDB" id="A0A133ULN2"/>
<accession>A0A133ULN2</accession>
<evidence type="ECO:0000259" key="1">
    <source>
        <dbReference type="Pfam" id="PF07883"/>
    </source>
</evidence>
<dbReference type="EMBL" id="LHXQ01000015">
    <property type="protein sequence ID" value="KXA95091.1"/>
    <property type="molecule type" value="Genomic_DNA"/>
</dbReference>
<comment type="caution">
    <text evidence="2">The sequence shown here is derived from an EMBL/GenBank/DDBJ whole genome shotgun (WGS) entry which is preliminary data.</text>
</comment>
<keyword evidence="3" id="KW-1185">Reference proteome</keyword>
<sequence length="97" mass="10879">MEVFDLKEMEPEEKAEVFYNVDEFNSRLIDLPAGGKIPTCDMDSYVLFYVVNGKVTVTVDGEEKKLDEGDCLVTEPATLSMKTENGARVLGIQISRR</sequence>
<organism evidence="2 3">
    <name type="scientific">candidate division MSBL1 archaeon SCGC-AAA259I07</name>
    <dbReference type="NCBI Taxonomy" id="1698266"/>
    <lineage>
        <taxon>Archaea</taxon>
        <taxon>Methanobacteriati</taxon>
        <taxon>Methanobacteriota</taxon>
        <taxon>candidate division MSBL1</taxon>
    </lineage>
</organism>
<reference evidence="2 3" key="1">
    <citation type="journal article" date="2016" name="Sci. Rep.">
        <title>Metabolic traits of an uncultured archaeal lineage -MSBL1- from brine pools of the Red Sea.</title>
        <authorList>
            <person name="Mwirichia R."/>
            <person name="Alam I."/>
            <person name="Rashid M."/>
            <person name="Vinu M."/>
            <person name="Ba-Alawi W."/>
            <person name="Anthony Kamau A."/>
            <person name="Kamanda Ngugi D."/>
            <person name="Goker M."/>
            <person name="Klenk H.P."/>
            <person name="Bajic V."/>
            <person name="Stingl U."/>
        </authorList>
    </citation>
    <scope>NUCLEOTIDE SEQUENCE [LARGE SCALE GENOMIC DNA]</scope>
    <source>
        <strain evidence="2">SCGC-AAA259I07</strain>
    </source>
</reference>
<dbReference type="Proteomes" id="UP000070155">
    <property type="component" value="Unassembled WGS sequence"/>
</dbReference>
<dbReference type="SUPFAM" id="SSF51182">
    <property type="entry name" value="RmlC-like cupins"/>
    <property type="match status" value="1"/>
</dbReference>
<gene>
    <name evidence="2" type="ORF">AKJ36_01525</name>
</gene>
<dbReference type="InterPro" id="IPR011051">
    <property type="entry name" value="RmlC_Cupin_sf"/>
</dbReference>
<evidence type="ECO:0000313" key="2">
    <source>
        <dbReference type="EMBL" id="KXA95091.1"/>
    </source>
</evidence>
<dbReference type="InterPro" id="IPR014710">
    <property type="entry name" value="RmlC-like_jellyroll"/>
</dbReference>
<feature type="domain" description="Cupin type-2" evidence="1">
    <location>
        <begin position="44"/>
        <end position="76"/>
    </location>
</feature>
<dbReference type="Gene3D" id="2.60.120.10">
    <property type="entry name" value="Jelly Rolls"/>
    <property type="match status" value="1"/>
</dbReference>
<protein>
    <recommendedName>
        <fullName evidence="1">Cupin type-2 domain-containing protein</fullName>
    </recommendedName>
</protein>
<dbReference type="InterPro" id="IPR013096">
    <property type="entry name" value="Cupin_2"/>
</dbReference>